<organism evidence="1 2">
    <name type="scientific">Labilibaculum manganireducens</name>
    <dbReference type="NCBI Taxonomy" id="1940525"/>
    <lineage>
        <taxon>Bacteria</taxon>
        <taxon>Pseudomonadati</taxon>
        <taxon>Bacteroidota</taxon>
        <taxon>Bacteroidia</taxon>
        <taxon>Marinilabiliales</taxon>
        <taxon>Marinifilaceae</taxon>
        <taxon>Labilibaculum</taxon>
    </lineage>
</organism>
<gene>
    <name evidence="1" type="ORF">BZG01_18060</name>
</gene>
<accession>A0A2N3HVQ8</accession>
<dbReference type="NCBIfam" id="TIGR04256">
    <property type="entry name" value="GxxExxY"/>
    <property type="match status" value="1"/>
</dbReference>
<reference evidence="1 2" key="1">
    <citation type="journal article" date="2017" name="Front. Microbiol.">
        <title>Labilibaculum manganireducens gen. nov., sp. nov. and Labilibaculum filiforme sp. nov., Novel Bacteroidetes Isolated from Subsurface Sediments of the Baltic Sea.</title>
        <authorList>
            <person name="Vandieken V."/>
            <person name="Marshall I.P."/>
            <person name="Niemann H."/>
            <person name="Engelen B."/>
            <person name="Cypionka H."/>
        </authorList>
    </citation>
    <scope>NUCLEOTIDE SEQUENCE [LARGE SCALE GENOMIC DNA]</scope>
    <source>
        <strain evidence="1 2">59.10-2M</strain>
    </source>
</reference>
<keyword evidence="2" id="KW-1185">Reference proteome</keyword>
<dbReference type="EMBL" id="MVDE01000038">
    <property type="protein sequence ID" value="PKQ62132.1"/>
    <property type="molecule type" value="Genomic_DNA"/>
</dbReference>
<dbReference type="RefSeq" id="WP_101311255.1">
    <property type="nucleotide sequence ID" value="NZ_CAXXEE010000003.1"/>
</dbReference>
<name>A0A2N3HVQ8_9BACT</name>
<dbReference type="AlphaFoldDB" id="A0A2N3HVQ8"/>
<dbReference type="Pfam" id="PF13366">
    <property type="entry name" value="PDDEXK_3"/>
    <property type="match status" value="1"/>
</dbReference>
<proteinExistence type="predicted"/>
<protein>
    <submittedName>
        <fullName evidence="1">GxxExxY protein</fullName>
    </submittedName>
</protein>
<evidence type="ECO:0000313" key="2">
    <source>
        <dbReference type="Proteomes" id="UP000233618"/>
    </source>
</evidence>
<dbReference type="InterPro" id="IPR026350">
    <property type="entry name" value="GxxExxY"/>
</dbReference>
<evidence type="ECO:0000313" key="1">
    <source>
        <dbReference type="EMBL" id="PKQ62132.1"/>
    </source>
</evidence>
<dbReference type="Proteomes" id="UP000233618">
    <property type="component" value="Unassembled WGS sequence"/>
</dbReference>
<sequence length="127" mass="14957">MNYIHSEITGLILKAFFNVYNELGYGFLEKVYERAMVLELEHLDLEVEEQKRITVFYKDEKVGDYFADLIINDQVIIELKAVERIAPEHEVQLVNYLKATNIEVGLLLNFGAKPQYKRKVFTKNYHI</sequence>
<comment type="caution">
    <text evidence="1">The sequence shown here is derived from an EMBL/GenBank/DDBJ whole genome shotgun (WGS) entry which is preliminary data.</text>
</comment>